<evidence type="ECO:0000313" key="5">
    <source>
        <dbReference type="Proteomes" id="UP000826651"/>
    </source>
</evidence>
<dbReference type="Pfam" id="PF01965">
    <property type="entry name" value="DJ-1_PfpI"/>
    <property type="match status" value="1"/>
</dbReference>
<gene>
    <name evidence="4" type="ORF">KCQ71_02885</name>
</gene>
<dbReference type="InterPro" id="IPR029062">
    <property type="entry name" value="Class_I_gatase-like"/>
</dbReference>
<keyword evidence="2" id="KW-0804">Transcription</keyword>
<evidence type="ECO:0000256" key="2">
    <source>
        <dbReference type="ARBA" id="ARBA00023163"/>
    </source>
</evidence>
<evidence type="ECO:0000259" key="3">
    <source>
        <dbReference type="PROSITE" id="PS01124"/>
    </source>
</evidence>
<dbReference type="InterPro" id="IPR009057">
    <property type="entry name" value="Homeodomain-like_sf"/>
</dbReference>
<dbReference type="PROSITE" id="PS01124">
    <property type="entry name" value="HTH_ARAC_FAMILY_2"/>
    <property type="match status" value="1"/>
</dbReference>
<dbReference type="RefSeq" id="WP_223402640.1">
    <property type="nucleotide sequence ID" value="NZ_JAGSHT010000002.1"/>
</dbReference>
<name>A0ABS7S4Q2_9MICO</name>
<comment type="caution">
    <text evidence="4">The sequence shown here is derived from an EMBL/GenBank/DDBJ whole genome shotgun (WGS) entry which is preliminary data.</text>
</comment>
<proteinExistence type="predicted"/>
<dbReference type="InterPro" id="IPR052158">
    <property type="entry name" value="INH-QAR"/>
</dbReference>
<dbReference type="PANTHER" id="PTHR43130:SF3">
    <property type="entry name" value="HTH-TYPE TRANSCRIPTIONAL REGULATOR RV1931C"/>
    <property type="match status" value="1"/>
</dbReference>
<dbReference type="SMART" id="SM00342">
    <property type="entry name" value="HTH_ARAC"/>
    <property type="match status" value="1"/>
</dbReference>
<accession>A0ABS7S4Q2</accession>
<dbReference type="InterPro" id="IPR018060">
    <property type="entry name" value="HTH_AraC"/>
</dbReference>
<dbReference type="EMBL" id="JAGSHT010000002">
    <property type="protein sequence ID" value="MBZ2195087.1"/>
    <property type="molecule type" value="Genomic_DNA"/>
</dbReference>
<dbReference type="InterPro" id="IPR002818">
    <property type="entry name" value="DJ-1/PfpI"/>
</dbReference>
<organism evidence="4 5">
    <name type="scientific">Occultella gossypii</name>
    <dbReference type="NCBI Taxonomy" id="2800820"/>
    <lineage>
        <taxon>Bacteria</taxon>
        <taxon>Bacillati</taxon>
        <taxon>Actinomycetota</taxon>
        <taxon>Actinomycetes</taxon>
        <taxon>Micrococcales</taxon>
        <taxon>Ruaniaceae</taxon>
        <taxon>Occultella</taxon>
    </lineage>
</organism>
<evidence type="ECO:0000256" key="1">
    <source>
        <dbReference type="ARBA" id="ARBA00023015"/>
    </source>
</evidence>
<reference evidence="4 5" key="1">
    <citation type="submission" date="2021-04" db="EMBL/GenBank/DDBJ databases">
        <title>Ruania sp. nov., isolated from sandy soil of mangrove forest.</title>
        <authorList>
            <person name="Ge X."/>
            <person name="Huang R."/>
            <person name="Liu W."/>
        </authorList>
    </citation>
    <scope>NUCLEOTIDE SEQUENCE [LARGE SCALE GENOMIC DNA]</scope>
    <source>
        <strain evidence="4 5">N2-46</strain>
    </source>
</reference>
<sequence>MGESGSRRHRVAVLAFDRVHSFDLAMPLQVFTTAHGAKKAPGELFGDRLYDVMVCGDGEGLAITGVGDIEMYRYTPARPLADALDADTIVVIGRPRLQDPPESVLALLREAHRREIRIASISAGGGQVMAAAGLLDGRRIATHWSRADVFAAQFPEVVVDVDVLYVDHGDVLTCAGGASGIDLCLHMIREDFGAAAAAEVARHMVVPPQRSGGQKPYVVHPEPEDDRGVLEPTLRWLRGRLDQPVTLTQIAARIGASPRTANRMFKEQTGTTPVQWLLRQRVTHAQELLETTDLPIESIASHCGFGTAISMRQHFARHAGTSPMAYRRTFRAPDSAS</sequence>
<dbReference type="Pfam" id="PF12833">
    <property type="entry name" value="HTH_18"/>
    <property type="match status" value="1"/>
</dbReference>
<evidence type="ECO:0000313" key="4">
    <source>
        <dbReference type="EMBL" id="MBZ2195087.1"/>
    </source>
</evidence>
<protein>
    <submittedName>
        <fullName evidence="4">Helix-turn-helix domain-containing protein</fullName>
    </submittedName>
</protein>
<dbReference type="Proteomes" id="UP000826651">
    <property type="component" value="Unassembled WGS sequence"/>
</dbReference>
<dbReference type="Gene3D" id="1.10.10.60">
    <property type="entry name" value="Homeodomain-like"/>
    <property type="match status" value="2"/>
</dbReference>
<dbReference type="SUPFAM" id="SSF52317">
    <property type="entry name" value="Class I glutamine amidotransferase-like"/>
    <property type="match status" value="1"/>
</dbReference>
<dbReference type="SUPFAM" id="SSF46689">
    <property type="entry name" value="Homeodomain-like"/>
    <property type="match status" value="2"/>
</dbReference>
<dbReference type="PANTHER" id="PTHR43130">
    <property type="entry name" value="ARAC-FAMILY TRANSCRIPTIONAL REGULATOR"/>
    <property type="match status" value="1"/>
</dbReference>
<keyword evidence="5" id="KW-1185">Reference proteome</keyword>
<feature type="domain" description="HTH araC/xylS-type" evidence="3">
    <location>
        <begin position="231"/>
        <end position="329"/>
    </location>
</feature>
<dbReference type="Gene3D" id="3.40.50.880">
    <property type="match status" value="1"/>
</dbReference>
<keyword evidence="1" id="KW-0805">Transcription regulation</keyword>